<organism evidence="7 8">
    <name type="scientific">Porphyromonas gingivicanis</name>
    <dbReference type="NCBI Taxonomy" id="266762"/>
    <lineage>
        <taxon>Bacteria</taxon>
        <taxon>Pseudomonadati</taxon>
        <taxon>Bacteroidota</taxon>
        <taxon>Bacteroidia</taxon>
        <taxon>Bacteroidales</taxon>
        <taxon>Porphyromonadaceae</taxon>
        <taxon>Porphyromonas</taxon>
    </lineage>
</organism>
<keyword evidence="8" id="KW-1185">Reference proteome</keyword>
<reference evidence="7 8" key="1">
    <citation type="submission" date="2014-08" db="EMBL/GenBank/DDBJ databases">
        <title>Porphyromonas gingivicanis strain:COT-022_OH1391 Genome sequencing.</title>
        <authorList>
            <person name="Wallis C."/>
            <person name="Deusch O."/>
            <person name="O'Flynn C."/>
            <person name="Davis I."/>
            <person name="Jospin G."/>
            <person name="Darling A.E."/>
            <person name="Coil D.A."/>
            <person name="Alexiev A."/>
            <person name="Horsfall A."/>
            <person name="Kirkwood N."/>
            <person name="Harris S."/>
            <person name="Eisen J.A."/>
        </authorList>
    </citation>
    <scope>NUCLEOTIDE SEQUENCE [LARGE SCALE GENOMIC DNA]</scope>
    <source>
        <strain evidence="8">COT-022 OH1391</strain>
    </source>
</reference>
<comment type="similarity">
    <text evidence="6">Belongs to the NAD kinase family.</text>
</comment>
<evidence type="ECO:0000256" key="1">
    <source>
        <dbReference type="ARBA" id="ARBA00022679"/>
    </source>
</evidence>
<dbReference type="InterPro" id="IPR002504">
    <property type="entry name" value="NADK"/>
</dbReference>
<keyword evidence="6" id="KW-0963">Cytoplasm</keyword>
<dbReference type="SUPFAM" id="SSF111331">
    <property type="entry name" value="NAD kinase/diacylglycerol kinase-like"/>
    <property type="match status" value="1"/>
</dbReference>
<comment type="cofactor">
    <cofactor evidence="6">
        <name>a divalent metal cation</name>
        <dbReference type="ChEBI" id="CHEBI:60240"/>
    </cofactor>
</comment>
<dbReference type="STRING" id="266762.HQ36_04610"/>
<dbReference type="Gene3D" id="2.60.200.30">
    <property type="entry name" value="Probable inorganic polyphosphate/atp-NAD kinase, domain 2"/>
    <property type="match status" value="1"/>
</dbReference>
<dbReference type="Proteomes" id="UP000030134">
    <property type="component" value="Unassembled WGS sequence"/>
</dbReference>
<keyword evidence="6" id="KW-0067">ATP-binding</keyword>
<keyword evidence="1 6" id="KW-0808">Transferase</keyword>
<dbReference type="InterPro" id="IPR017437">
    <property type="entry name" value="ATP-NAD_kinase_PpnK-typ_C"/>
</dbReference>
<comment type="catalytic activity">
    <reaction evidence="5 6">
        <text>NAD(+) + ATP = ADP + NADP(+) + H(+)</text>
        <dbReference type="Rhea" id="RHEA:18629"/>
        <dbReference type="ChEBI" id="CHEBI:15378"/>
        <dbReference type="ChEBI" id="CHEBI:30616"/>
        <dbReference type="ChEBI" id="CHEBI:57540"/>
        <dbReference type="ChEBI" id="CHEBI:58349"/>
        <dbReference type="ChEBI" id="CHEBI:456216"/>
        <dbReference type="EC" id="2.7.1.23"/>
    </reaction>
</comment>
<evidence type="ECO:0000256" key="6">
    <source>
        <dbReference type="HAMAP-Rule" id="MF_00361"/>
    </source>
</evidence>
<keyword evidence="3 6" id="KW-0521">NADP</keyword>
<dbReference type="EMBL" id="JQZW01000008">
    <property type="protein sequence ID" value="KGN98193.1"/>
    <property type="molecule type" value="Genomic_DNA"/>
</dbReference>
<dbReference type="InterPro" id="IPR016064">
    <property type="entry name" value="NAD/diacylglycerol_kinase_sf"/>
</dbReference>
<evidence type="ECO:0000313" key="8">
    <source>
        <dbReference type="Proteomes" id="UP000030134"/>
    </source>
</evidence>
<comment type="subcellular location">
    <subcellularLocation>
        <location evidence="6">Cytoplasm</location>
    </subcellularLocation>
</comment>
<dbReference type="PANTHER" id="PTHR20275">
    <property type="entry name" value="NAD KINASE"/>
    <property type="match status" value="1"/>
</dbReference>
<dbReference type="EC" id="2.7.1.23" evidence="6"/>
<dbReference type="NCBIfam" id="NF002521">
    <property type="entry name" value="PRK01911.1"/>
    <property type="match status" value="1"/>
</dbReference>
<dbReference type="eggNOG" id="COG0061">
    <property type="taxonomic scope" value="Bacteria"/>
</dbReference>
<dbReference type="GO" id="GO:0046872">
    <property type="term" value="F:metal ion binding"/>
    <property type="evidence" value="ECO:0007669"/>
    <property type="project" value="UniProtKB-UniRule"/>
</dbReference>
<comment type="caution">
    <text evidence="7">The sequence shown here is derived from an EMBL/GenBank/DDBJ whole genome shotgun (WGS) entry which is preliminary data.</text>
</comment>
<dbReference type="InterPro" id="IPR017438">
    <property type="entry name" value="ATP-NAD_kinase_N"/>
</dbReference>
<dbReference type="RefSeq" id="WP_025842332.1">
    <property type="nucleotide sequence ID" value="NZ_JQZW01000008.1"/>
</dbReference>
<comment type="function">
    <text evidence="6">Involved in the regulation of the intracellular balance of NAD and NADP, and is a key enzyme in the biosynthesis of NADP. Catalyzes specifically the phosphorylation on 2'-hydroxyl of the adenosine moiety of NAD to yield NADP.</text>
</comment>
<dbReference type="PANTHER" id="PTHR20275:SF0">
    <property type="entry name" value="NAD KINASE"/>
    <property type="match status" value="1"/>
</dbReference>
<evidence type="ECO:0000256" key="2">
    <source>
        <dbReference type="ARBA" id="ARBA00022777"/>
    </source>
</evidence>
<feature type="binding site" evidence="6">
    <location>
        <position position="174"/>
    </location>
    <ligand>
        <name>NAD(+)</name>
        <dbReference type="ChEBI" id="CHEBI:57540"/>
    </ligand>
</feature>
<evidence type="ECO:0000256" key="5">
    <source>
        <dbReference type="ARBA" id="ARBA00047925"/>
    </source>
</evidence>
<proteinExistence type="inferred from homology"/>
<dbReference type="HAMAP" id="MF_00361">
    <property type="entry name" value="NAD_kinase"/>
    <property type="match status" value="1"/>
</dbReference>
<dbReference type="GO" id="GO:0005737">
    <property type="term" value="C:cytoplasm"/>
    <property type="evidence" value="ECO:0007669"/>
    <property type="project" value="UniProtKB-SubCell"/>
</dbReference>
<dbReference type="Pfam" id="PF01513">
    <property type="entry name" value="NAD_kinase"/>
    <property type="match status" value="1"/>
</dbReference>
<evidence type="ECO:0000256" key="3">
    <source>
        <dbReference type="ARBA" id="ARBA00022857"/>
    </source>
</evidence>
<dbReference type="GO" id="GO:0005524">
    <property type="term" value="F:ATP binding"/>
    <property type="evidence" value="ECO:0007669"/>
    <property type="project" value="UniProtKB-KW"/>
</dbReference>
<dbReference type="Gene3D" id="3.40.50.10330">
    <property type="entry name" value="Probable inorganic polyphosphate/atp-NAD kinase, domain 1"/>
    <property type="match status" value="1"/>
</dbReference>
<name>A0A0A2G4H2_9PORP</name>
<dbReference type="GO" id="GO:0003951">
    <property type="term" value="F:NAD+ kinase activity"/>
    <property type="evidence" value="ECO:0007669"/>
    <property type="project" value="UniProtKB-UniRule"/>
</dbReference>
<dbReference type="OrthoDB" id="9774737at2"/>
<keyword evidence="4 6" id="KW-0520">NAD</keyword>
<feature type="binding site" evidence="6">
    <location>
        <begin position="185"/>
        <end position="190"/>
    </location>
    <ligand>
        <name>NAD(+)</name>
        <dbReference type="ChEBI" id="CHEBI:57540"/>
    </ligand>
</feature>
<feature type="binding site" evidence="6">
    <location>
        <begin position="144"/>
        <end position="145"/>
    </location>
    <ligand>
        <name>NAD(+)</name>
        <dbReference type="ChEBI" id="CHEBI:57540"/>
    </ligand>
</feature>
<feature type="binding site" evidence="6">
    <location>
        <begin position="74"/>
        <end position="75"/>
    </location>
    <ligand>
        <name>NAD(+)</name>
        <dbReference type="ChEBI" id="CHEBI:57540"/>
    </ligand>
</feature>
<sequence>MIRIALFGTIAKAEALPDFLFFLSRLLESGAHIAVEEEFLVSLEERKMLQDLTLYRLDEKSLAEATHIISFGGDGTFLRTVHKVEHLTTPILAINGGHLGFLTEFDASEALNCIDRLLTNDYSIEERRILSVEVEGKFLGYAFNEVAIQRRETGSMITVETHINEDYLADYAADGLIVAPPSGSTAYSLSVNGPIIAPLCPVILLTPVAPHSLSMRPVVIPDDATINLKVYSRSSSFTIAIDGRFSVFASGVPIVIRQAAHRVPMIRLGTHSFYETLRTKLMWGKNLR</sequence>
<accession>A0A0A2G4H2</accession>
<dbReference type="GO" id="GO:0051287">
    <property type="term" value="F:NAD binding"/>
    <property type="evidence" value="ECO:0007669"/>
    <property type="project" value="UniProtKB-ARBA"/>
</dbReference>
<evidence type="ECO:0000256" key="4">
    <source>
        <dbReference type="ARBA" id="ARBA00023027"/>
    </source>
</evidence>
<keyword evidence="6" id="KW-0547">Nucleotide-binding</keyword>
<dbReference type="GO" id="GO:0019674">
    <property type="term" value="P:NAD+ metabolic process"/>
    <property type="evidence" value="ECO:0007669"/>
    <property type="project" value="InterPro"/>
</dbReference>
<evidence type="ECO:0000313" key="7">
    <source>
        <dbReference type="EMBL" id="KGN98193.1"/>
    </source>
</evidence>
<keyword evidence="2 6" id="KW-0418">Kinase</keyword>
<feature type="binding site" evidence="6">
    <location>
        <position position="79"/>
    </location>
    <ligand>
        <name>NAD(+)</name>
        <dbReference type="ChEBI" id="CHEBI:57540"/>
    </ligand>
</feature>
<protein>
    <recommendedName>
        <fullName evidence="6">NAD kinase</fullName>
        <ecNumber evidence="6">2.7.1.23</ecNumber>
    </recommendedName>
    <alternativeName>
        <fullName evidence="6">ATP-dependent NAD kinase</fullName>
    </alternativeName>
</protein>
<feature type="binding site" evidence="6">
    <location>
        <position position="209"/>
    </location>
    <ligand>
        <name>NAD(+)</name>
        <dbReference type="ChEBI" id="CHEBI:57540"/>
    </ligand>
</feature>
<dbReference type="GO" id="GO:0006741">
    <property type="term" value="P:NADP+ biosynthetic process"/>
    <property type="evidence" value="ECO:0007669"/>
    <property type="project" value="UniProtKB-UniRule"/>
</dbReference>
<comment type="caution">
    <text evidence="6">Lacks conserved residue(s) required for the propagation of feature annotation.</text>
</comment>
<feature type="active site" description="Proton acceptor" evidence="6">
    <location>
        <position position="74"/>
    </location>
</feature>
<dbReference type="AlphaFoldDB" id="A0A0A2G4H2"/>
<dbReference type="Pfam" id="PF20143">
    <property type="entry name" value="NAD_kinase_C"/>
    <property type="match status" value="1"/>
</dbReference>
<gene>
    <name evidence="6" type="primary">nadK</name>
    <name evidence="7" type="ORF">HQ36_04610</name>
</gene>